<dbReference type="AlphaFoldDB" id="A0AAV2Q201"/>
<organism evidence="1 2">
    <name type="scientific">Meganyctiphanes norvegica</name>
    <name type="common">Northern krill</name>
    <name type="synonym">Thysanopoda norvegica</name>
    <dbReference type="NCBI Taxonomy" id="48144"/>
    <lineage>
        <taxon>Eukaryota</taxon>
        <taxon>Metazoa</taxon>
        <taxon>Ecdysozoa</taxon>
        <taxon>Arthropoda</taxon>
        <taxon>Crustacea</taxon>
        <taxon>Multicrustacea</taxon>
        <taxon>Malacostraca</taxon>
        <taxon>Eumalacostraca</taxon>
        <taxon>Eucarida</taxon>
        <taxon>Euphausiacea</taxon>
        <taxon>Euphausiidae</taxon>
        <taxon>Meganyctiphanes</taxon>
    </lineage>
</organism>
<evidence type="ECO:0000313" key="1">
    <source>
        <dbReference type="EMBL" id="CAL4069030.1"/>
    </source>
</evidence>
<dbReference type="Proteomes" id="UP001497623">
    <property type="component" value="Unassembled WGS sequence"/>
</dbReference>
<gene>
    <name evidence="1" type="ORF">MNOR_LOCUS7569</name>
</gene>
<sequence length="108" mass="11469">MSPKNMLTLSRRVSVVKQSLNAFLANTSTVPKLTPLVTVTSSGSQAPEGNVTLLPLNIFLASKKSSISVPRNATGIFLGMKRLSNSFGKILEVPVGNFSAFCQTPMVS</sequence>
<dbReference type="EMBL" id="CAXKWB010003359">
    <property type="protein sequence ID" value="CAL4069030.1"/>
    <property type="molecule type" value="Genomic_DNA"/>
</dbReference>
<accession>A0AAV2Q201</accession>
<reference evidence="1 2" key="1">
    <citation type="submission" date="2024-05" db="EMBL/GenBank/DDBJ databases">
        <authorList>
            <person name="Wallberg A."/>
        </authorList>
    </citation>
    <scope>NUCLEOTIDE SEQUENCE [LARGE SCALE GENOMIC DNA]</scope>
</reference>
<protein>
    <submittedName>
        <fullName evidence="1">Uncharacterized protein</fullName>
    </submittedName>
</protein>
<keyword evidence="2" id="KW-1185">Reference proteome</keyword>
<comment type="caution">
    <text evidence="1">The sequence shown here is derived from an EMBL/GenBank/DDBJ whole genome shotgun (WGS) entry which is preliminary data.</text>
</comment>
<proteinExistence type="predicted"/>
<feature type="non-terminal residue" evidence="1">
    <location>
        <position position="108"/>
    </location>
</feature>
<evidence type="ECO:0000313" key="2">
    <source>
        <dbReference type="Proteomes" id="UP001497623"/>
    </source>
</evidence>
<name>A0AAV2Q201_MEGNR</name>